<organism evidence="4 5">
    <name type="scientific">Gibberella intermedia</name>
    <name type="common">Bulb rot disease fungus</name>
    <name type="synonym">Fusarium proliferatum</name>
    <dbReference type="NCBI Taxonomy" id="948311"/>
    <lineage>
        <taxon>Eukaryota</taxon>
        <taxon>Fungi</taxon>
        <taxon>Dikarya</taxon>
        <taxon>Ascomycota</taxon>
        <taxon>Pezizomycotina</taxon>
        <taxon>Sordariomycetes</taxon>
        <taxon>Hypocreomycetidae</taxon>
        <taxon>Hypocreales</taxon>
        <taxon>Nectriaceae</taxon>
        <taxon>Fusarium</taxon>
        <taxon>Fusarium fujikuroi species complex</taxon>
    </lineage>
</organism>
<dbReference type="InterPro" id="IPR003347">
    <property type="entry name" value="JmjC_dom"/>
</dbReference>
<dbReference type="Pfam" id="PF12937">
    <property type="entry name" value="F-box-like"/>
    <property type="match status" value="1"/>
</dbReference>
<feature type="compositionally biased region" description="Basic and acidic residues" evidence="1">
    <location>
        <begin position="11"/>
        <end position="23"/>
    </location>
</feature>
<evidence type="ECO:0000259" key="3">
    <source>
        <dbReference type="PROSITE" id="PS51184"/>
    </source>
</evidence>
<proteinExistence type="predicted"/>
<evidence type="ECO:0000313" key="5">
    <source>
        <dbReference type="Proteomes" id="UP000283569"/>
    </source>
</evidence>
<dbReference type="InterPro" id="IPR036047">
    <property type="entry name" value="F-box-like_dom_sf"/>
</dbReference>
<feature type="compositionally biased region" description="Gly residues" evidence="1">
    <location>
        <begin position="446"/>
        <end position="458"/>
    </location>
</feature>
<feature type="region of interest" description="Disordered" evidence="1">
    <location>
        <begin position="439"/>
        <end position="458"/>
    </location>
</feature>
<dbReference type="Pfam" id="PF13621">
    <property type="entry name" value="Cupin_8"/>
    <property type="match status" value="1"/>
</dbReference>
<comment type="caution">
    <text evidence="4">The sequence shown here is derived from an EMBL/GenBank/DDBJ whole genome shotgun (WGS) entry which is preliminary data.</text>
</comment>
<dbReference type="InterPro" id="IPR050910">
    <property type="entry name" value="JMJD6_ArgDemeth/LysHydrox"/>
</dbReference>
<evidence type="ECO:0000256" key="1">
    <source>
        <dbReference type="SAM" id="MobiDB-lite"/>
    </source>
</evidence>
<feature type="domain" description="F-box" evidence="2">
    <location>
        <begin position="58"/>
        <end position="104"/>
    </location>
</feature>
<dbReference type="InterPro" id="IPR041667">
    <property type="entry name" value="Cupin_8"/>
</dbReference>
<dbReference type="PANTHER" id="PTHR12480:SF21">
    <property type="entry name" value="JMJC DOMAIN-CONTAINING PROTEIN 8"/>
    <property type="match status" value="1"/>
</dbReference>
<dbReference type="GO" id="GO:0005634">
    <property type="term" value="C:nucleus"/>
    <property type="evidence" value="ECO:0007669"/>
    <property type="project" value="TreeGrafter"/>
</dbReference>
<dbReference type="SUPFAM" id="SSF81383">
    <property type="entry name" value="F-box domain"/>
    <property type="match status" value="1"/>
</dbReference>
<protein>
    <submittedName>
        <fullName evidence="4">Uncharacterized protein</fullName>
    </submittedName>
</protein>
<dbReference type="AlphaFoldDB" id="A0A420T5I0"/>
<dbReference type="SUPFAM" id="SSF51197">
    <property type="entry name" value="Clavaminate synthase-like"/>
    <property type="match status" value="1"/>
</dbReference>
<sequence>MPSAIVNNGTGHHDSLCDRRDDTYESTSQSDSIPPHPLGLKPLGNQYFFTGRNARRSIGSWRILPDEVLSLVLEQFDAAALLKLGHTCKFLYAFCHSDEFWKPMFLRNVFSDVLHRPFACSHVILTRFTSHIPKANQIRRFENLTYDQYAEKWTEQPFVLTKCIQEWPVYERWTIDSMLQMFSKVEFRAEAVDWPFATYYTYMKNNSDESPLYLFDRRFAEKMGISVGKKPGTAYWRPDCFGPDLFEVLRDERPAHRWLIVGPERSGSTFHKDPNATSAWNAVIQGSKYWIMFPPATQVPGVYVSDDSSEVTSPLSIAEWLLTFHEEARQLPDCVEGICEAGEILHVPSGWWHLVVNLESGIALTQNFVPQSLSLVSEVVSFLRDKADQVSGFDDQVADPYQLFLERMKSSYPEVLRKALDLADTKSCKKRKWDAAVGGIDHNQGQEGGDGFSFGFGGDGDDVEIP</sequence>
<dbReference type="PROSITE" id="PS51184">
    <property type="entry name" value="JMJC"/>
    <property type="match status" value="1"/>
</dbReference>
<feature type="region of interest" description="Disordered" evidence="1">
    <location>
        <begin position="1"/>
        <end position="39"/>
    </location>
</feature>
<accession>A0A420T5I0</accession>
<dbReference type="EMBL" id="MRDB01000027">
    <property type="protein sequence ID" value="RKL36779.1"/>
    <property type="molecule type" value="Genomic_DNA"/>
</dbReference>
<dbReference type="Proteomes" id="UP000283569">
    <property type="component" value="Unassembled WGS sequence"/>
</dbReference>
<dbReference type="PANTHER" id="PTHR12480">
    <property type="entry name" value="ARGININE DEMETHYLASE AND LYSYL-HYDROXYLASE JMJD"/>
    <property type="match status" value="1"/>
</dbReference>
<feature type="compositionally biased region" description="Polar residues" evidence="1">
    <location>
        <begin position="1"/>
        <end position="10"/>
    </location>
</feature>
<evidence type="ECO:0000313" key="4">
    <source>
        <dbReference type="EMBL" id="RKL36779.1"/>
    </source>
</evidence>
<evidence type="ECO:0000259" key="2">
    <source>
        <dbReference type="PROSITE" id="PS50181"/>
    </source>
</evidence>
<dbReference type="SMART" id="SM00558">
    <property type="entry name" value="JmjC"/>
    <property type="match status" value="1"/>
</dbReference>
<dbReference type="PROSITE" id="PS50181">
    <property type="entry name" value="FBOX"/>
    <property type="match status" value="1"/>
</dbReference>
<name>A0A420T5I0_GIBIN</name>
<dbReference type="Gene3D" id="2.60.120.650">
    <property type="entry name" value="Cupin"/>
    <property type="match status" value="1"/>
</dbReference>
<reference evidence="4 5" key="1">
    <citation type="journal article" date="2018" name="Sci. Rep.">
        <title>Characterisation of pathogen-specific regions and novel effector candidates in Fusarium oxysporum f. sp. cepae.</title>
        <authorList>
            <person name="Armitage A.D."/>
            <person name="Taylor A."/>
            <person name="Sobczyk M.K."/>
            <person name="Baxter L."/>
            <person name="Greenfield B.P."/>
            <person name="Bates H.J."/>
            <person name="Wilson F."/>
            <person name="Jackson A.C."/>
            <person name="Ott S."/>
            <person name="Harrison R.J."/>
            <person name="Clarkson J.P."/>
        </authorList>
    </citation>
    <scope>NUCLEOTIDE SEQUENCE [LARGE SCALE GENOMIC DNA]</scope>
    <source>
        <strain evidence="4 5">Fp_A8</strain>
    </source>
</reference>
<dbReference type="InterPro" id="IPR001810">
    <property type="entry name" value="F-box_dom"/>
</dbReference>
<dbReference type="GO" id="GO:0000987">
    <property type="term" value="F:cis-regulatory region sequence-specific DNA binding"/>
    <property type="evidence" value="ECO:0007669"/>
    <property type="project" value="TreeGrafter"/>
</dbReference>
<feature type="domain" description="JmjC" evidence="3">
    <location>
        <begin position="226"/>
        <end position="385"/>
    </location>
</feature>
<gene>
    <name evidence="4" type="ORF">BFJ72_g7980</name>
</gene>
<dbReference type="SMART" id="SM00256">
    <property type="entry name" value="FBOX"/>
    <property type="match status" value="1"/>
</dbReference>